<organism evidence="1 2">
    <name type="scientific">Histophilus somni</name>
    <name type="common">Haemophilus somnus</name>
    <dbReference type="NCBI Taxonomy" id="731"/>
    <lineage>
        <taxon>Bacteria</taxon>
        <taxon>Pseudomonadati</taxon>
        <taxon>Pseudomonadota</taxon>
        <taxon>Gammaproteobacteria</taxon>
        <taxon>Pasteurellales</taxon>
        <taxon>Pasteurellaceae</taxon>
        <taxon>Histophilus</taxon>
    </lineage>
</organism>
<keyword evidence="2" id="KW-1185">Reference proteome</keyword>
<name>A0A9Q7E5U5_HISSO</name>
<dbReference type="Proteomes" id="UP000595373">
    <property type="component" value="Chromosome"/>
</dbReference>
<gene>
    <name evidence="1" type="ORF">JFL49_02575</name>
</gene>
<dbReference type="OrthoDB" id="5689843at2"/>
<dbReference type="AlphaFoldDB" id="A0A9Q7E5U5"/>
<accession>A0A9Q7E5U5</accession>
<sequence>MAYAKTEHSRKLRIKTANEWNKKRLEAGIVKRITMQFATEDANELDAIAQELGLSRPQAIKKLCEMYRESNK</sequence>
<evidence type="ECO:0000313" key="1">
    <source>
        <dbReference type="EMBL" id="QQF82819.1"/>
    </source>
</evidence>
<protein>
    <submittedName>
        <fullName evidence="1">Uncharacterized protein</fullName>
    </submittedName>
</protein>
<dbReference type="RefSeq" id="WP_012341117.1">
    <property type="nucleotide sequence ID" value="NZ_CP018802.1"/>
</dbReference>
<evidence type="ECO:0000313" key="2">
    <source>
        <dbReference type="Proteomes" id="UP000595373"/>
    </source>
</evidence>
<proteinExistence type="predicted"/>
<dbReference type="GeneID" id="31486526"/>
<dbReference type="EMBL" id="CP066558">
    <property type="protein sequence ID" value="QQF82819.1"/>
    <property type="molecule type" value="Genomic_DNA"/>
</dbReference>
<reference evidence="1 2" key="1">
    <citation type="submission" date="2020-12" db="EMBL/GenBank/DDBJ databases">
        <title>ASc-MMNZ-VFA-070.</title>
        <authorList>
            <person name="Schryvers A."/>
            <person name="Mostafa Nazari M."/>
            <person name="Farshchi Andisi V."/>
            <person name="Timsit E."/>
            <person name="Walter Morck D."/>
        </authorList>
    </citation>
    <scope>NUCLEOTIDE SEQUENCE [LARGE SCALE GENOMIC DNA]</scope>
    <source>
        <strain evidence="1 2">ASc-MMNZ-VFA-070</strain>
    </source>
</reference>